<organism evidence="3 4">
    <name type="scientific">Acetobacter farinalis</name>
    <dbReference type="NCBI Taxonomy" id="1260984"/>
    <lineage>
        <taxon>Bacteria</taxon>
        <taxon>Pseudomonadati</taxon>
        <taxon>Pseudomonadota</taxon>
        <taxon>Alphaproteobacteria</taxon>
        <taxon>Acetobacterales</taxon>
        <taxon>Acetobacteraceae</taxon>
        <taxon>Acetobacter</taxon>
    </lineage>
</organism>
<dbReference type="RefSeq" id="WP_166119818.1">
    <property type="nucleotide sequence ID" value="NZ_JAPIUX010000002.1"/>
</dbReference>
<keyword evidence="4" id="KW-1185">Reference proteome</keyword>
<dbReference type="Pfam" id="PF13280">
    <property type="entry name" value="WYL"/>
    <property type="match status" value="1"/>
</dbReference>
<feature type="domain" description="WYL" evidence="2">
    <location>
        <begin position="135"/>
        <end position="202"/>
    </location>
</feature>
<protein>
    <submittedName>
        <fullName evidence="3">YafY family protein</fullName>
    </submittedName>
</protein>
<comment type="caution">
    <text evidence="3">The sequence shown here is derived from an EMBL/GenBank/DDBJ whole genome shotgun (WGS) entry which is preliminary data.</text>
</comment>
<dbReference type="InterPro" id="IPR036388">
    <property type="entry name" value="WH-like_DNA-bd_sf"/>
</dbReference>
<evidence type="ECO:0000259" key="1">
    <source>
        <dbReference type="Pfam" id="PF08279"/>
    </source>
</evidence>
<name>A0ABT3Q600_9PROT</name>
<dbReference type="Gene3D" id="1.10.10.10">
    <property type="entry name" value="Winged helix-like DNA-binding domain superfamily/Winged helix DNA-binding domain"/>
    <property type="match status" value="1"/>
</dbReference>
<evidence type="ECO:0000313" key="4">
    <source>
        <dbReference type="Proteomes" id="UP001526446"/>
    </source>
</evidence>
<dbReference type="PROSITE" id="PS52050">
    <property type="entry name" value="WYL"/>
    <property type="match status" value="1"/>
</dbReference>
<sequence length="228" mass="25763">MSRSSRLLDLIQALRRRRRPVPAAILARELGVSLRTVYRDIATLVGQGTPIEGEAGMGYVLKPGFLLPPLMFSETELDALLLGLHLTLERGDAEIKQAARDVIAKISAVLPDQFADEAETSGMLAGPMPHEASPHLTLIRQAMRHEIKLRLAYTDKKGDATQRIVWPVAIGFFEAAEVLAAWCEARQDFRHFRLDRINSLEVTSERFPRRRRVLLAEWRMKTGIDRPY</sequence>
<evidence type="ECO:0000313" key="3">
    <source>
        <dbReference type="EMBL" id="MCX2560713.1"/>
    </source>
</evidence>
<proteinExistence type="predicted"/>
<dbReference type="InterPro" id="IPR051534">
    <property type="entry name" value="CBASS_pafABC_assoc_protein"/>
</dbReference>
<evidence type="ECO:0000259" key="2">
    <source>
        <dbReference type="Pfam" id="PF13280"/>
    </source>
</evidence>
<dbReference type="Pfam" id="PF08279">
    <property type="entry name" value="HTH_11"/>
    <property type="match status" value="1"/>
</dbReference>
<dbReference type="InterPro" id="IPR036390">
    <property type="entry name" value="WH_DNA-bd_sf"/>
</dbReference>
<dbReference type="PANTHER" id="PTHR34580">
    <property type="match status" value="1"/>
</dbReference>
<dbReference type="EMBL" id="JAPIUX010000002">
    <property type="protein sequence ID" value="MCX2560713.1"/>
    <property type="molecule type" value="Genomic_DNA"/>
</dbReference>
<dbReference type="Proteomes" id="UP001526446">
    <property type="component" value="Unassembled WGS sequence"/>
</dbReference>
<dbReference type="InterPro" id="IPR013196">
    <property type="entry name" value="HTH_11"/>
</dbReference>
<feature type="domain" description="Helix-turn-helix type 11" evidence="1">
    <location>
        <begin position="6"/>
        <end position="59"/>
    </location>
</feature>
<dbReference type="SUPFAM" id="SSF46785">
    <property type="entry name" value="Winged helix' DNA-binding domain"/>
    <property type="match status" value="1"/>
</dbReference>
<gene>
    <name evidence="3" type="ORF">OQ252_04750</name>
</gene>
<reference evidence="3 4" key="1">
    <citation type="submission" date="2022-11" db="EMBL/GenBank/DDBJ databases">
        <title>Genome sequencing of Acetobacter type strain.</title>
        <authorList>
            <person name="Heo J."/>
            <person name="Lee D."/>
            <person name="Han B.-H."/>
            <person name="Hong S.-B."/>
            <person name="Kwon S.-W."/>
        </authorList>
    </citation>
    <scope>NUCLEOTIDE SEQUENCE [LARGE SCALE GENOMIC DNA]</scope>
    <source>
        <strain evidence="3 4">KACC 21251</strain>
    </source>
</reference>
<accession>A0ABT3Q600</accession>
<dbReference type="PANTHER" id="PTHR34580:SF3">
    <property type="entry name" value="PROTEIN PAFB"/>
    <property type="match status" value="1"/>
</dbReference>
<dbReference type="InterPro" id="IPR026881">
    <property type="entry name" value="WYL_dom"/>
</dbReference>